<evidence type="ECO:0000313" key="2">
    <source>
        <dbReference type="EMBL" id="RMR86264.1"/>
    </source>
</evidence>
<dbReference type="InterPro" id="IPR010982">
    <property type="entry name" value="Lambda_DNA-bd_dom_sf"/>
</dbReference>
<dbReference type="Gene3D" id="1.10.260.40">
    <property type="entry name" value="lambda repressor-like DNA-binding domains"/>
    <property type="match status" value="1"/>
</dbReference>
<comment type="caution">
    <text evidence="2">The sequence shown here is derived from an EMBL/GenBank/DDBJ whole genome shotgun (WGS) entry which is preliminary data.</text>
</comment>
<dbReference type="Proteomes" id="UP000268004">
    <property type="component" value="Unassembled WGS sequence"/>
</dbReference>
<dbReference type="EMBL" id="RBSD01000106">
    <property type="protein sequence ID" value="RMR86264.1"/>
    <property type="molecule type" value="Genomic_DNA"/>
</dbReference>
<organism evidence="2 3">
    <name type="scientific">Pseudomonas coronafaciens pv. striafaciens</name>
    <dbReference type="NCBI Taxonomy" id="235276"/>
    <lineage>
        <taxon>Bacteria</taxon>
        <taxon>Pseudomonadati</taxon>
        <taxon>Pseudomonadota</taxon>
        <taxon>Gammaproteobacteria</taxon>
        <taxon>Pseudomonadales</taxon>
        <taxon>Pseudomonadaceae</taxon>
        <taxon>Pseudomonas</taxon>
        <taxon>Pseudomonas coronafaciens</taxon>
    </lineage>
</organism>
<accession>A0A3M4YC86</accession>
<proteinExistence type="predicted"/>
<evidence type="ECO:0000259" key="1">
    <source>
        <dbReference type="PROSITE" id="PS50943"/>
    </source>
</evidence>
<name>A0A3M4YC86_9PSED</name>
<feature type="domain" description="HTH cro/C1-type" evidence="1">
    <location>
        <begin position="59"/>
        <end position="112"/>
    </location>
</feature>
<evidence type="ECO:0000313" key="3">
    <source>
        <dbReference type="Proteomes" id="UP000268004"/>
    </source>
</evidence>
<dbReference type="InterPro" id="IPR001387">
    <property type="entry name" value="Cro/C1-type_HTH"/>
</dbReference>
<dbReference type="AlphaFoldDB" id="A0A3M4YC86"/>
<dbReference type="SMART" id="SM00530">
    <property type="entry name" value="HTH_XRE"/>
    <property type="match status" value="1"/>
</dbReference>
<dbReference type="SUPFAM" id="SSF47413">
    <property type="entry name" value="lambda repressor-like DNA-binding domains"/>
    <property type="match status" value="1"/>
</dbReference>
<sequence>MVLTRMVTLQSLPIWLALLMPISNTHNSIYWMEWVFAMWLYPQLWGFQMQAKDSLAAVLRVLRRARGLKAEDFASHIAPTHVNNLENGKVSVTLETLQSVSAVLDVRPITLLILAESFRGKVSPADMLVDIERELNDLASPAMLKDFAGQMEGGQLVRRPSGAQLSLEKLAAVRKCKSQGMTQREAVLELGFPTSTVQRYWHKE</sequence>
<reference evidence="2 3" key="1">
    <citation type="submission" date="2018-08" db="EMBL/GenBank/DDBJ databases">
        <title>Recombination of ecologically and evolutionarily significant loci maintains genetic cohesion in the Pseudomonas syringae species complex.</title>
        <authorList>
            <person name="Dillon M."/>
            <person name="Thakur S."/>
            <person name="Almeida R.N.D."/>
            <person name="Weir B.S."/>
            <person name="Guttman D.S."/>
        </authorList>
    </citation>
    <scope>NUCLEOTIDE SEQUENCE [LARGE SCALE GENOMIC DNA]</scope>
    <source>
        <strain evidence="2 3">ICMP 4996</strain>
    </source>
</reference>
<dbReference type="Pfam" id="PF01381">
    <property type="entry name" value="HTH_3"/>
    <property type="match status" value="1"/>
</dbReference>
<dbReference type="CDD" id="cd00093">
    <property type="entry name" value="HTH_XRE"/>
    <property type="match status" value="1"/>
</dbReference>
<dbReference type="GO" id="GO:0003677">
    <property type="term" value="F:DNA binding"/>
    <property type="evidence" value="ECO:0007669"/>
    <property type="project" value="InterPro"/>
</dbReference>
<gene>
    <name evidence="2" type="ORF">ALP78_02090</name>
</gene>
<dbReference type="PROSITE" id="PS50943">
    <property type="entry name" value="HTH_CROC1"/>
    <property type="match status" value="1"/>
</dbReference>
<protein>
    <submittedName>
        <fullName evidence="2">Cro/CI family transcriptional regulator</fullName>
    </submittedName>
</protein>